<evidence type="ECO:0000313" key="1">
    <source>
        <dbReference type="EMBL" id="SDE22774.1"/>
    </source>
</evidence>
<dbReference type="STRING" id="637679.GCA_001550055_03555"/>
<name>A0A1G7B6M6_9PROT</name>
<dbReference type="Proteomes" id="UP000183685">
    <property type="component" value="Unassembled WGS sequence"/>
</dbReference>
<organism evidence="1 2">
    <name type="scientific">Kordiimonas lacus</name>
    <dbReference type="NCBI Taxonomy" id="637679"/>
    <lineage>
        <taxon>Bacteria</taxon>
        <taxon>Pseudomonadati</taxon>
        <taxon>Pseudomonadota</taxon>
        <taxon>Alphaproteobacteria</taxon>
        <taxon>Kordiimonadales</taxon>
        <taxon>Kordiimonadaceae</taxon>
        <taxon>Kordiimonas</taxon>
    </lineage>
</organism>
<evidence type="ECO:0008006" key="3">
    <source>
        <dbReference type="Google" id="ProtNLM"/>
    </source>
</evidence>
<dbReference type="AlphaFoldDB" id="A0A1G7B6M6"/>
<proteinExistence type="predicted"/>
<dbReference type="EMBL" id="FNAK01000005">
    <property type="protein sequence ID" value="SDE22774.1"/>
    <property type="molecule type" value="Genomic_DNA"/>
</dbReference>
<evidence type="ECO:0000313" key="2">
    <source>
        <dbReference type="Proteomes" id="UP000183685"/>
    </source>
</evidence>
<keyword evidence="2" id="KW-1185">Reference proteome</keyword>
<gene>
    <name evidence="1" type="ORF">SAMN04488071_2389</name>
</gene>
<sequence>MTLLDRMKSISPTCILCGGQNPTETTDHIPPKSIFFLKQRPRGLEFPACRACNQGSKLDDQVVGWFSRIYPDPEADAETKELNKLTKSVQRNVPGLLAELQATDSQLVTFRKGVPAQYADKHVLSADGPILNEIVGCFGAKMGIALHFEKTGRVVPVEGRAAVKWYTNYQAITGDIPTDALSLLGAPETLQMGKWEVSDQFQYSSAWLEDGRLSLHYATFRRSFAILVAVFASNADLIEGLVENSAGVFQPGWLIDRQPKFKRLKMW</sequence>
<reference evidence="1 2" key="1">
    <citation type="submission" date="2016-10" db="EMBL/GenBank/DDBJ databases">
        <authorList>
            <person name="de Groot N.N."/>
        </authorList>
    </citation>
    <scope>NUCLEOTIDE SEQUENCE [LARGE SCALE GENOMIC DNA]</scope>
    <source>
        <strain evidence="1 2">CGMCC 1.9109</strain>
    </source>
</reference>
<dbReference type="OrthoDB" id="7846512at2"/>
<protein>
    <recommendedName>
        <fullName evidence="3">HNH endonuclease</fullName>
    </recommendedName>
</protein>
<accession>A0A1G7B6M6</accession>
<dbReference type="RefSeq" id="WP_068307455.1">
    <property type="nucleotide sequence ID" value="NZ_FNAK01000005.1"/>
</dbReference>